<reference evidence="1 2" key="1">
    <citation type="journal article" date="2016" name="Mol. Biol. Evol.">
        <title>Comparative Genomics of Early-Diverging Mushroom-Forming Fungi Provides Insights into the Origins of Lignocellulose Decay Capabilities.</title>
        <authorList>
            <person name="Nagy L.G."/>
            <person name="Riley R."/>
            <person name="Tritt A."/>
            <person name="Adam C."/>
            <person name="Daum C."/>
            <person name="Floudas D."/>
            <person name="Sun H."/>
            <person name="Yadav J.S."/>
            <person name="Pangilinan J."/>
            <person name="Larsson K.H."/>
            <person name="Matsuura K."/>
            <person name="Barry K."/>
            <person name="Labutti K."/>
            <person name="Kuo R."/>
            <person name="Ohm R.A."/>
            <person name="Bhattacharya S.S."/>
            <person name="Shirouzu T."/>
            <person name="Yoshinaga Y."/>
            <person name="Martin F.M."/>
            <person name="Grigoriev I.V."/>
            <person name="Hibbett D.S."/>
        </authorList>
    </citation>
    <scope>NUCLEOTIDE SEQUENCE [LARGE SCALE GENOMIC DNA]</scope>
    <source>
        <strain evidence="1 2">93-53</strain>
    </source>
</reference>
<dbReference type="Proteomes" id="UP000076871">
    <property type="component" value="Unassembled WGS sequence"/>
</dbReference>
<evidence type="ECO:0000313" key="2">
    <source>
        <dbReference type="Proteomes" id="UP000076871"/>
    </source>
</evidence>
<organism evidence="1 2">
    <name type="scientific">Laetiporus sulphureus 93-53</name>
    <dbReference type="NCBI Taxonomy" id="1314785"/>
    <lineage>
        <taxon>Eukaryota</taxon>
        <taxon>Fungi</taxon>
        <taxon>Dikarya</taxon>
        <taxon>Basidiomycota</taxon>
        <taxon>Agaricomycotina</taxon>
        <taxon>Agaricomycetes</taxon>
        <taxon>Polyporales</taxon>
        <taxon>Laetiporus</taxon>
    </lineage>
</organism>
<dbReference type="RefSeq" id="XP_040761604.1">
    <property type="nucleotide sequence ID" value="XM_040902033.1"/>
</dbReference>
<gene>
    <name evidence="1" type="ORF">LAESUDRAFT_327174</name>
</gene>
<dbReference type="InParanoid" id="A0A165D035"/>
<name>A0A165D035_9APHY</name>
<keyword evidence="2" id="KW-1185">Reference proteome</keyword>
<protein>
    <submittedName>
        <fullName evidence="1">Uncharacterized protein</fullName>
    </submittedName>
</protein>
<dbReference type="EMBL" id="KV427641">
    <property type="protein sequence ID" value="KZT03864.1"/>
    <property type="molecule type" value="Genomic_DNA"/>
</dbReference>
<evidence type="ECO:0000313" key="1">
    <source>
        <dbReference type="EMBL" id="KZT03864.1"/>
    </source>
</evidence>
<dbReference type="GeneID" id="63819064"/>
<accession>A0A165D035</accession>
<dbReference type="AlphaFoldDB" id="A0A165D035"/>
<sequence>MLDTVTESDATLETAFPVIAESKIRLIVIYGLLSIKYISIDRKMFICLCDMPYMRIAPLCGLTAIFSSDRVWALLPFGCALRAALRFDMRLSPVRFGMLTDHRYPN</sequence>
<proteinExistence type="predicted"/>